<dbReference type="EMBL" id="BKCJ010006587">
    <property type="protein sequence ID" value="GEU72909.1"/>
    <property type="molecule type" value="Genomic_DNA"/>
</dbReference>
<reference evidence="4" key="1">
    <citation type="journal article" date="2019" name="Sci. Rep.">
        <title>Draft genome of Tanacetum cinerariifolium, the natural source of mosquito coil.</title>
        <authorList>
            <person name="Yamashiro T."/>
            <person name="Shiraishi A."/>
            <person name="Satake H."/>
            <person name="Nakayama K."/>
        </authorList>
    </citation>
    <scope>NUCLEOTIDE SEQUENCE</scope>
</reference>
<feature type="domain" description="Reverse transcriptase Ty1/copia-type" evidence="1">
    <location>
        <begin position="706"/>
        <end position="868"/>
    </location>
</feature>
<dbReference type="Pfam" id="PF07727">
    <property type="entry name" value="RVT_2"/>
    <property type="match status" value="1"/>
</dbReference>
<dbReference type="AlphaFoldDB" id="A0A6L2MHF7"/>
<evidence type="ECO:0000259" key="1">
    <source>
        <dbReference type="Pfam" id="PF07727"/>
    </source>
</evidence>
<protein>
    <submittedName>
        <fullName evidence="4">Retrovirus-related Pol polyprotein from transposon TNT 1-94</fullName>
    </submittedName>
</protein>
<dbReference type="Pfam" id="PF25597">
    <property type="entry name" value="SH3_retrovirus"/>
    <property type="match status" value="1"/>
</dbReference>
<name>A0A6L2MHF7_TANCI</name>
<accession>A0A6L2MHF7</accession>
<organism evidence="4">
    <name type="scientific">Tanacetum cinerariifolium</name>
    <name type="common">Dalmatian daisy</name>
    <name type="synonym">Chrysanthemum cinerariifolium</name>
    <dbReference type="NCBI Taxonomy" id="118510"/>
    <lineage>
        <taxon>Eukaryota</taxon>
        <taxon>Viridiplantae</taxon>
        <taxon>Streptophyta</taxon>
        <taxon>Embryophyta</taxon>
        <taxon>Tracheophyta</taxon>
        <taxon>Spermatophyta</taxon>
        <taxon>Magnoliopsida</taxon>
        <taxon>eudicotyledons</taxon>
        <taxon>Gunneridae</taxon>
        <taxon>Pentapetalae</taxon>
        <taxon>asterids</taxon>
        <taxon>campanulids</taxon>
        <taxon>Asterales</taxon>
        <taxon>Asteraceae</taxon>
        <taxon>Asteroideae</taxon>
        <taxon>Anthemideae</taxon>
        <taxon>Anthemidinae</taxon>
        <taxon>Tanacetum</taxon>
    </lineage>
</organism>
<feature type="domain" description="Retroviral polymerase SH3-like" evidence="3">
    <location>
        <begin position="567"/>
        <end position="601"/>
    </location>
</feature>
<dbReference type="InterPro" id="IPR013103">
    <property type="entry name" value="RVT_2"/>
</dbReference>
<feature type="domain" description="Retrovirus-related Pol polyprotein from transposon TNT 1-94-like beta-barrel" evidence="2">
    <location>
        <begin position="525"/>
        <end position="564"/>
    </location>
</feature>
<evidence type="ECO:0000259" key="3">
    <source>
        <dbReference type="Pfam" id="PF25597"/>
    </source>
</evidence>
<comment type="caution">
    <text evidence="4">The sequence shown here is derived from an EMBL/GenBank/DDBJ whole genome shotgun (WGS) entry which is preliminary data.</text>
</comment>
<dbReference type="InterPro" id="IPR054722">
    <property type="entry name" value="PolX-like_BBD"/>
</dbReference>
<dbReference type="Pfam" id="PF22936">
    <property type="entry name" value="Pol_BBD"/>
    <property type="match status" value="1"/>
</dbReference>
<proteinExistence type="predicted"/>
<sequence length="903" mass="103361">MATFHSNFLDEVIKSSVEDLVPIPSESECILDTMCDVHLVNNSTPFEAKDHFEIVTNSNNDISSSDDDSLYNENIESKKKRKLEEQAANSRYWKILACCDDDDDYNSAITPNEPVHSLSMGDKHLDTIPAMESDEVIKSSVEDLVPIPIESEGIPDTMCDVHLVNNLTPLEAKDHFEIFINSNDDYSSSDNDSLYNENIEYVEESPHDFEVVSLEVAEIVIPEDEEIEDDNLREKLLNVHLLIAKIEVLKDNPTPSSEFLTKVSSTSPKSFLEETNTFDNSLPEFENFCFDLEEISSGSTTTHSDIYLPDYEAFYFYDDYIKEISSGSTTTHFDISLFEYDSFIFDLSNDQFPPTDRSDFTHEEFADELAHIISPPEYDCFYFRNLPDPGEWIPILNSGIYENLSSTTRVNLPVEDDHSPLLAYVLWIFLAYLTYPVIPPYLYSFGNKDTIFDPGIAINHFYSFKLGLSHRCGTFKKFNTHRSHLNESPMEIIPENVKTFAKGFYPPSLHFLNFNWESSHPNQPWYVESGCSKHMTGNRSQLINLVHKCLGTVKFGNDQIKKITDIRIFVGYAHAKKAYRIYNKRTHLIIETIHVDFDELAVMASEQFGSGLAPQLLTLGTMSLGLVQNPPSLTPYVPPTNNEWEILFQPMFDEHFNPPPSVAYLVPTVVAPELVDSTDNDPFFGVPIPELNFEESSLKDVIPTNELVPRPDYIIIITLKWIFKVKLDKLGDVLKNKARLVAREYHQEEGIDFEESFALVVQLEATRIFIAYATHKNMTVYQMDVKTAFLNGILRDEVYISQPDGFVDQDNPNHVYKLKKALYRLKQVLRDWYDLLSSFLLSQKFSKCVVDATLFTQKEGKDILLYSMESSDPVDTLMVDKLKLDEDPQGKCRIYDVSYLIIK</sequence>
<evidence type="ECO:0000313" key="4">
    <source>
        <dbReference type="EMBL" id="GEU72909.1"/>
    </source>
</evidence>
<dbReference type="InterPro" id="IPR057670">
    <property type="entry name" value="SH3_retrovirus"/>
</dbReference>
<gene>
    <name evidence="4" type="ORF">Tci_044887</name>
</gene>
<evidence type="ECO:0000259" key="2">
    <source>
        <dbReference type="Pfam" id="PF22936"/>
    </source>
</evidence>